<dbReference type="AlphaFoldDB" id="A0AA39VA46"/>
<feature type="domain" description="RNase H type-1" evidence="1">
    <location>
        <begin position="55"/>
        <end position="184"/>
    </location>
</feature>
<gene>
    <name evidence="2" type="ORF">LWI29_022849</name>
</gene>
<dbReference type="PROSITE" id="PS50879">
    <property type="entry name" value="RNASE_H_1"/>
    <property type="match status" value="1"/>
</dbReference>
<dbReference type="SUPFAM" id="SSF53098">
    <property type="entry name" value="Ribonuclease H-like"/>
    <property type="match status" value="1"/>
</dbReference>
<comment type="caution">
    <text evidence="2">The sequence shown here is derived from an EMBL/GenBank/DDBJ whole genome shotgun (WGS) entry which is preliminary data.</text>
</comment>
<dbReference type="GO" id="GO:0003676">
    <property type="term" value="F:nucleic acid binding"/>
    <property type="evidence" value="ECO:0007669"/>
    <property type="project" value="InterPro"/>
</dbReference>
<dbReference type="Pfam" id="PF13456">
    <property type="entry name" value="RVT_3"/>
    <property type="match status" value="1"/>
</dbReference>
<dbReference type="PANTHER" id="PTHR48475:SF2">
    <property type="entry name" value="RIBONUCLEASE H"/>
    <property type="match status" value="1"/>
</dbReference>
<reference evidence="2" key="2">
    <citation type="submission" date="2023-06" db="EMBL/GenBank/DDBJ databases">
        <authorList>
            <person name="Swenson N.G."/>
            <person name="Wegrzyn J.L."/>
            <person name="Mcevoy S.L."/>
        </authorList>
    </citation>
    <scope>NUCLEOTIDE SEQUENCE</scope>
    <source>
        <strain evidence="2">NS2018</strain>
        <tissue evidence="2">Leaf</tissue>
    </source>
</reference>
<sequence>MWTLELTQYYIRYKARTTIKAQALADFVAEFNMVSHPDVPIVPSSSPESLGWPTDCETWILYTDGSSNQAGCGAGIVLIDLEGIECSHCFRFKFKVTNNEAEYEALLAGMKVETELGAEYLVVRSDSQLVINQVSGTYQARGDNMITYLRKVQKATTKFKGMRMEQIPREKNHRADVLAKIAVTGGRALPKGIPLQLIPRPSTAPGLEVSPVTRLPCWMDPIVDYLQNDILCENPDQAHKLKRIAT</sequence>
<dbReference type="GO" id="GO:0004523">
    <property type="term" value="F:RNA-DNA hybrid ribonuclease activity"/>
    <property type="evidence" value="ECO:0007669"/>
    <property type="project" value="InterPro"/>
</dbReference>
<proteinExistence type="predicted"/>
<dbReference type="Gene3D" id="3.30.420.10">
    <property type="entry name" value="Ribonuclease H-like superfamily/Ribonuclease H"/>
    <property type="match status" value="1"/>
</dbReference>
<dbReference type="EMBL" id="JAUESC010000388">
    <property type="protein sequence ID" value="KAK0571870.1"/>
    <property type="molecule type" value="Genomic_DNA"/>
</dbReference>
<dbReference type="InterPro" id="IPR012337">
    <property type="entry name" value="RNaseH-like_sf"/>
</dbReference>
<evidence type="ECO:0000259" key="1">
    <source>
        <dbReference type="PROSITE" id="PS50879"/>
    </source>
</evidence>
<reference evidence="2" key="1">
    <citation type="journal article" date="2022" name="Plant J.">
        <title>Strategies of tolerance reflected in two North American maple genomes.</title>
        <authorList>
            <person name="McEvoy S.L."/>
            <person name="Sezen U.U."/>
            <person name="Trouern-Trend A."/>
            <person name="McMahon S.M."/>
            <person name="Schaberg P.G."/>
            <person name="Yang J."/>
            <person name="Wegrzyn J.L."/>
            <person name="Swenson N.G."/>
        </authorList>
    </citation>
    <scope>NUCLEOTIDE SEQUENCE</scope>
    <source>
        <strain evidence="2">NS2018</strain>
    </source>
</reference>
<protein>
    <recommendedName>
        <fullName evidence="1">RNase H type-1 domain-containing protein</fullName>
    </recommendedName>
</protein>
<dbReference type="InterPro" id="IPR036397">
    <property type="entry name" value="RNaseH_sf"/>
</dbReference>
<dbReference type="PANTHER" id="PTHR48475">
    <property type="entry name" value="RIBONUCLEASE H"/>
    <property type="match status" value="1"/>
</dbReference>
<dbReference type="InterPro" id="IPR002156">
    <property type="entry name" value="RNaseH_domain"/>
</dbReference>
<keyword evidence="3" id="KW-1185">Reference proteome</keyword>
<dbReference type="Proteomes" id="UP001168877">
    <property type="component" value="Unassembled WGS sequence"/>
</dbReference>
<accession>A0AA39VA46</accession>
<evidence type="ECO:0000313" key="3">
    <source>
        <dbReference type="Proteomes" id="UP001168877"/>
    </source>
</evidence>
<evidence type="ECO:0000313" key="2">
    <source>
        <dbReference type="EMBL" id="KAK0571870.1"/>
    </source>
</evidence>
<organism evidence="2 3">
    <name type="scientific">Acer saccharum</name>
    <name type="common">Sugar maple</name>
    <dbReference type="NCBI Taxonomy" id="4024"/>
    <lineage>
        <taxon>Eukaryota</taxon>
        <taxon>Viridiplantae</taxon>
        <taxon>Streptophyta</taxon>
        <taxon>Embryophyta</taxon>
        <taxon>Tracheophyta</taxon>
        <taxon>Spermatophyta</taxon>
        <taxon>Magnoliopsida</taxon>
        <taxon>eudicotyledons</taxon>
        <taxon>Gunneridae</taxon>
        <taxon>Pentapetalae</taxon>
        <taxon>rosids</taxon>
        <taxon>malvids</taxon>
        <taxon>Sapindales</taxon>
        <taxon>Sapindaceae</taxon>
        <taxon>Hippocastanoideae</taxon>
        <taxon>Acereae</taxon>
        <taxon>Acer</taxon>
    </lineage>
</organism>
<dbReference type="CDD" id="cd09279">
    <property type="entry name" value="RNase_HI_like"/>
    <property type="match status" value="1"/>
</dbReference>
<name>A0AA39VA46_ACESA</name>